<name>A0AAD5IT70_ACENE</name>
<reference evidence="1" key="2">
    <citation type="submission" date="2023-02" db="EMBL/GenBank/DDBJ databases">
        <authorList>
            <person name="Swenson N.G."/>
            <person name="Wegrzyn J.L."/>
            <person name="Mcevoy S.L."/>
        </authorList>
    </citation>
    <scope>NUCLEOTIDE SEQUENCE</scope>
    <source>
        <strain evidence="1">91603</strain>
        <tissue evidence="1">Leaf</tissue>
    </source>
</reference>
<proteinExistence type="predicted"/>
<dbReference type="EMBL" id="JAJSOW010000102">
    <property type="protein sequence ID" value="KAI9176313.1"/>
    <property type="molecule type" value="Genomic_DNA"/>
</dbReference>
<organism evidence="1 2">
    <name type="scientific">Acer negundo</name>
    <name type="common">Box elder</name>
    <dbReference type="NCBI Taxonomy" id="4023"/>
    <lineage>
        <taxon>Eukaryota</taxon>
        <taxon>Viridiplantae</taxon>
        <taxon>Streptophyta</taxon>
        <taxon>Embryophyta</taxon>
        <taxon>Tracheophyta</taxon>
        <taxon>Spermatophyta</taxon>
        <taxon>Magnoliopsida</taxon>
        <taxon>eudicotyledons</taxon>
        <taxon>Gunneridae</taxon>
        <taxon>Pentapetalae</taxon>
        <taxon>rosids</taxon>
        <taxon>malvids</taxon>
        <taxon>Sapindales</taxon>
        <taxon>Sapindaceae</taxon>
        <taxon>Hippocastanoideae</taxon>
        <taxon>Acereae</taxon>
        <taxon>Acer</taxon>
    </lineage>
</organism>
<accession>A0AAD5IT70</accession>
<sequence>MRRHVPNNFTAHSFMASRLTRSSSKCLPHLITDHQELCSFLNSCKSSFDFRFVIETHTTIIEHCYGTYIEY</sequence>
<reference evidence="1" key="1">
    <citation type="journal article" date="2022" name="Plant J.">
        <title>Strategies of tolerance reflected in two North American maple genomes.</title>
        <authorList>
            <person name="McEvoy S.L."/>
            <person name="Sezen U.U."/>
            <person name="Trouern-Trend A."/>
            <person name="McMahon S.M."/>
            <person name="Schaberg P.G."/>
            <person name="Yang J."/>
            <person name="Wegrzyn J.L."/>
            <person name="Swenson N.G."/>
        </authorList>
    </citation>
    <scope>NUCLEOTIDE SEQUENCE</scope>
    <source>
        <strain evidence="1">91603</strain>
    </source>
</reference>
<evidence type="ECO:0000313" key="2">
    <source>
        <dbReference type="Proteomes" id="UP001064489"/>
    </source>
</evidence>
<keyword evidence="2" id="KW-1185">Reference proteome</keyword>
<comment type="caution">
    <text evidence="1">The sequence shown here is derived from an EMBL/GenBank/DDBJ whole genome shotgun (WGS) entry which is preliminary data.</text>
</comment>
<dbReference type="AlphaFoldDB" id="A0AAD5IT70"/>
<gene>
    <name evidence="1" type="ORF">LWI28_001217</name>
</gene>
<evidence type="ECO:0000313" key="1">
    <source>
        <dbReference type="EMBL" id="KAI9176313.1"/>
    </source>
</evidence>
<protein>
    <submittedName>
        <fullName evidence="1">Uncharacterized protein</fullName>
    </submittedName>
</protein>
<dbReference type="Proteomes" id="UP001064489">
    <property type="component" value="Chromosome 5"/>
</dbReference>